<protein>
    <submittedName>
        <fullName evidence="1">Uncharacterized protein (DUF2141 family)</fullName>
    </submittedName>
</protein>
<organism evidence="1 2">
    <name type="scientific">Neolewinella antarctica</name>
    <dbReference type="NCBI Taxonomy" id="442734"/>
    <lineage>
        <taxon>Bacteria</taxon>
        <taxon>Pseudomonadati</taxon>
        <taxon>Bacteroidota</taxon>
        <taxon>Saprospiria</taxon>
        <taxon>Saprospirales</taxon>
        <taxon>Lewinellaceae</taxon>
        <taxon>Neolewinella</taxon>
    </lineage>
</organism>
<reference evidence="1 2" key="1">
    <citation type="submission" date="2020-03" db="EMBL/GenBank/DDBJ databases">
        <title>Genomic Encyclopedia of Type Strains, Phase IV (KMG-IV): sequencing the most valuable type-strain genomes for metagenomic binning, comparative biology and taxonomic classification.</title>
        <authorList>
            <person name="Goeker M."/>
        </authorList>
    </citation>
    <scope>NUCLEOTIDE SEQUENCE [LARGE SCALE GENOMIC DNA]</scope>
    <source>
        <strain evidence="1 2">DSM 105096</strain>
    </source>
</reference>
<dbReference type="Pfam" id="PF09912">
    <property type="entry name" value="DUF2141"/>
    <property type="match status" value="1"/>
</dbReference>
<name>A0ABX0XE11_9BACT</name>
<evidence type="ECO:0000313" key="1">
    <source>
        <dbReference type="EMBL" id="NJC27134.1"/>
    </source>
</evidence>
<accession>A0ABX0XE11</accession>
<dbReference type="InterPro" id="IPR018673">
    <property type="entry name" value="DUF2141"/>
</dbReference>
<gene>
    <name evidence="1" type="ORF">GGR27_002647</name>
</gene>
<proteinExistence type="predicted"/>
<keyword evidence="2" id="KW-1185">Reference proteome</keyword>
<dbReference type="RefSeq" id="WP_168037962.1">
    <property type="nucleotide sequence ID" value="NZ_JAATJH010000004.1"/>
</dbReference>
<evidence type="ECO:0000313" key="2">
    <source>
        <dbReference type="Proteomes" id="UP000770785"/>
    </source>
</evidence>
<sequence>MISFLLSFLVATVSPQAVTLNVTTSASGKGEICVAVFASKEDFVAKRSIMDIIRPTETGQTRLKIELPGAGHYVFAAFQDLNGNGELDTNFLGVPTEPYGFSETPPSKWRAPDFGEIATEVPAGRGTTASIALKLWKEQ</sequence>
<dbReference type="EMBL" id="JAATJH010000004">
    <property type="protein sequence ID" value="NJC27134.1"/>
    <property type="molecule type" value="Genomic_DNA"/>
</dbReference>
<comment type="caution">
    <text evidence="1">The sequence shown here is derived from an EMBL/GenBank/DDBJ whole genome shotgun (WGS) entry which is preliminary data.</text>
</comment>
<dbReference type="Proteomes" id="UP000770785">
    <property type="component" value="Unassembled WGS sequence"/>
</dbReference>